<dbReference type="KEGG" id="trb:HB776_29290"/>
<dbReference type="Pfam" id="PF03060">
    <property type="entry name" value="NMO"/>
    <property type="match status" value="1"/>
</dbReference>
<comment type="similarity">
    <text evidence="1">Belongs to the nitronate monooxygenase family. NMO class I subfamily.</text>
</comment>
<evidence type="ECO:0000313" key="7">
    <source>
        <dbReference type="Proteomes" id="UP000515291"/>
    </source>
</evidence>
<sequence>MPLSSGDRHVIDDPSGKTSAARFTETIRPRLSVPLVAAPMFRVSGPELVIAACKAGVIGAFPTANCRTDDELDSWIARILGALGPDDAPFCPNLIIRRESLQDDLATVIRHGCEMVITSVGPPDAVVAPLHEAGCMVFADVASIRHAKKAIAAGVDGLVLLTAGAGGQTGWVNGFSFVRAVRSFYEGPIVLAGGVSDGQAVFAAEVLGCDLSYMGTKFIATEESMAVDEYKRMLVTSELDDVLLSRAFTGLETNTLVPSIVAAGLDPKDLPTDMTKERADALYGRQATSGVKRWRDVWSAGHSVSGIAAIEPVATLVARTRDEYETARSTPRRSLGS</sequence>
<dbReference type="InterPro" id="IPR004136">
    <property type="entry name" value="NMO"/>
</dbReference>
<keyword evidence="4" id="KW-0560">Oxidoreductase</keyword>
<dbReference type="CDD" id="cd04730">
    <property type="entry name" value="NPD_like"/>
    <property type="match status" value="1"/>
</dbReference>
<reference evidence="7" key="1">
    <citation type="journal article" date="2020" name="Mol. Plant Microbe">
        <title>Rhizobial microsymbionts of the narrowly endemic Oxytropis species growing in Kamchatka are characterized by significant genetic diversity and possess a set of genes that are associated with T3SS and T6SS secretion systems and can affect the development of symbiosis.</title>
        <authorList>
            <person name="Safronova V."/>
            <person name="Guro P."/>
            <person name="Sazanova A."/>
            <person name="Kuznetsova I."/>
            <person name="Belimov A."/>
            <person name="Yakubov V."/>
            <person name="Chirak E."/>
            <person name="Afonin A."/>
            <person name="Gogolev Y."/>
            <person name="Andronov E."/>
            <person name="Tikhonovich I."/>
        </authorList>
    </citation>
    <scope>NUCLEOTIDE SEQUENCE [LARGE SCALE GENOMIC DNA]</scope>
    <source>
        <strain evidence="7">581</strain>
    </source>
</reference>
<keyword evidence="5 6" id="KW-0503">Monooxygenase</keyword>
<protein>
    <submittedName>
        <fullName evidence="6">Nitronate monooxygenase</fullName>
    </submittedName>
</protein>
<dbReference type="Proteomes" id="UP000515291">
    <property type="component" value="Chromosome"/>
</dbReference>
<dbReference type="AlphaFoldDB" id="A0A7G6U769"/>
<evidence type="ECO:0000256" key="1">
    <source>
        <dbReference type="ARBA" id="ARBA00009881"/>
    </source>
</evidence>
<dbReference type="SUPFAM" id="SSF51412">
    <property type="entry name" value="Inosine monophosphate dehydrogenase (IMPDH)"/>
    <property type="match status" value="1"/>
</dbReference>
<dbReference type="PANTHER" id="PTHR42747:SF4">
    <property type="entry name" value="BLR1330 PROTEIN"/>
    <property type="match status" value="1"/>
</dbReference>
<accession>A0A7G6U769</accession>
<keyword evidence="3" id="KW-0288">FMN</keyword>
<organism evidence="6 7">
    <name type="scientific">Tardiphaga robiniae</name>
    <dbReference type="NCBI Taxonomy" id="943830"/>
    <lineage>
        <taxon>Bacteria</taxon>
        <taxon>Pseudomonadati</taxon>
        <taxon>Pseudomonadota</taxon>
        <taxon>Alphaproteobacteria</taxon>
        <taxon>Hyphomicrobiales</taxon>
        <taxon>Nitrobacteraceae</taxon>
        <taxon>Tardiphaga</taxon>
    </lineage>
</organism>
<evidence type="ECO:0000256" key="3">
    <source>
        <dbReference type="ARBA" id="ARBA00022643"/>
    </source>
</evidence>
<keyword evidence="2" id="KW-0285">Flavoprotein</keyword>
<gene>
    <name evidence="6" type="ORF">HB776_29290</name>
</gene>
<dbReference type="RefSeq" id="WP_184513629.1">
    <property type="nucleotide sequence ID" value="NZ_CP050292.1"/>
</dbReference>
<dbReference type="Gene3D" id="3.20.20.70">
    <property type="entry name" value="Aldolase class I"/>
    <property type="match status" value="1"/>
</dbReference>
<evidence type="ECO:0000256" key="4">
    <source>
        <dbReference type="ARBA" id="ARBA00023002"/>
    </source>
</evidence>
<dbReference type="EMBL" id="CP050292">
    <property type="protein sequence ID" value="QND74851.1"/>
    <property type="molecule type" value="Genomic_DNA"/>
</dbReference>
<evidence type="ECO:0000256" key="2">
    <source>
        <dbReference type="ARBA" id="ARBA00022630"/>
    </source>
</evidence>
<dbReference type="PANTHER" id="PTHR42747">
    <property type="entry name" value="NITRONATE MONOOXYGENASE-RELATED"/>
    <property type="match status" value="1"/>
</dbReference>
<evidence type="ECO:0000256" key="5">
    <source>
        <dbReference type="ARBA" id="ARBA00023033"/>
    </source>
</evidence>
<name>A0A7G6U769_9BRAD</name>
<dbReference type="GO" id="GO:0018580">
    <property type="term" value="F:nitronate monooxygenase activity"/>
    <property type="evidence" value="ECO:0007669"/>
    <property type="project" value="InterPro"/>
</dbReference>
<proteinExistence type="inferred from homology"/>
<dbReference type="InterPro" id="IPR013785">
    <property type="entry name" value="Aldolase_TIM"/>
</dbReference>
<evidence type="ECO:0000313" key="6">
    <source>
        <dbReference type="EMBL" id="QND74851.1"/>
    </source>
</evidence>